<protein>
    <submittedName>
        <fullName evidence="2">Conserved membrane protein YqhR</fullName>
    </submittedName>
</protein>
<evidence type="ECO:0000256" key="1">
    <source>
        <dbReference type="SAM" id="Phobius"/>
    </source>
</evidence>
<dbReference type="EMBL" id="FMTT01000033">
    <property type="protein sequence ID" value="SCW71412.1"/>
    <property type="molecule type" value="Genomic_DNA"/>
</dbReference>
<evidence type="ECO:0000313" key="2">
    <source>
        <dbReference type="EMBL" id="SCW71412.1"/>
    </source>
</evidence>
<name>A0A1G4SQD0_9BACL</name>
<keyword evidence="3" id="KW-1185">Reference proteome</keyword>
<proteinExistence type="predicted"/>
<dbReference type="RefSeq" id="WP_090674444.1">
    <property type="nucleotide sequence ID" value="NZ_FMTT01000033.1"/>
</dbReference>
<keyword evidence="1" id="KW-0472">Membrane</keyword>
<feature type="transmembrane region" description="Helical" evidence="1">
    <location>
        <begin position="65"/>
        <end position="87"/>
    </location>
</feature>
<feature type="transmembrane region" description="Helical" evidence="1">
    <location>
        <begin position="99"/>
        <end position="122"/>
    </location>
</feature>
<keyword evidence="1" id="KW-1133">Transmembrane helix</keyword>
<dbReference type="InterPro" id="IPR024563">
    <property type="entry name" value="YqhR"/>
</dbReference>
<feature type="transmembrane region" description="Helical" evidence="1">
    <location>
        <begin position="16"/>
        <end position="38"/>
    </location>
</feature>
<sequence>MDRRSDKKPRTNRWNFAVYIGFFAGLIWGGVQILANYFHFTSLSPGFLLEPLYKHSYLMTWRGYLLGWLAFIALSVVSAILYAMLFAKALGPWYGVGYGVAWWAFLFLLLGPVTGMMNWIAYLDLNTVVTQACLFVLWGLFIGYSISFEFTDEREREPFAGGRDEPELT</sequence>
<organism evidence="2 3">
    <name type="scientific">Paenibacillus tianmuensis</name>
    <dbReference type="NCBI Taxonomy" id="624147"/>
    <lineage>
        <taxon>Bacteria</taxon>
        <taxon>Bacillati</taxon>
        <taxon>Bacillota</taxon>
        <taxon>Bacilli</taxon>
        <taxon>Bacillales</taxon>
        <taxon>Paenibacillaceae</taxon>
        <taxon>Paenibacillus</taxon>
    </lineage>
</organism>
<accession>A0A1G4SQD0</accession>
<feature type="transmembrane region" description="Helical" evidence="1">
    <location>
        <begin position="128"/>
        <end position="146"/>
    </location>
</feature>
<dbReference type="Pfam" id="PF11085">
    <property type="entry name" value="YqhR"/>
    <property type="match status" value="1"/>
</dbReference>
<gene>
    <name evidence="2" type="ORF">SAMN04487970_10339</name>
</gene>
<dbReference type="Proteomes" id="UP000198601">
    <property type="component" value="Unassembled WGS sequence"/>
</dbReference>
<dbReference type="STRING" id="624147.SAMN04487970_10339"/>
<keyword evidence="1" id="KW-0812">Transmembrane</keyword>
<evidence type="ECO:0000313" key="3">
    <source>
        <dbReference type="Proteomes" id="UP000198601"/>
    </source>
</evidence>
<dbReference type="OrthoDB" id="2691442at2"/>
<reference evidence="3" key="1">
    <citation type="submission" date="2016-10" db="EMBL/GenBank/DDBJ databases">
        <authorList>
            <person name="Varghese N."/>
            <person name="Submissions S."/>
        </authorList>
    </citation>
    <scope>NUCLEOTIDE SEQUENCE [LARGE SCALE GENOMIC DNA]</scope>
    <source>
        <strain evidence="3">CGMCC 1.8946</strain>
    </source>
</reference>
<dbReference type="AlphaFoldDB" id="A0A1G4SQD0"/>